<dbReference type="InterPro" id="IPR013525">
    <property type="entry name" value="ABC2_TM"/>
</dbReference>
<evidence type="ECO:0000256" key="8">
    <source>
        <dbReference type="ARBA" id="ARBA00023136"/>
    </source>
</evidence>
<dbReference type="PANTHER" id="PTHR48041:SF78">
    <property type="entry name" value="ABC TRANSPORTER EXPRESSED IN TRACHEA, ISOFORM A"/>
    <property type="match status" value="1"/>
</dbReference>
<dbReference type="Pfam" id="PF00005">
    <property type="entry name" value="ABC_tran"/>
    <property type="match status" value="1"/>
</dbReference>
<evidence type="ECO:0000256" key="7">
    <source>
        <dbReference type="ARBA" id="ARBA00022989"/>
    </source>
</evidence>
<dbReference type="Pfam" id="PF19055">
    <property type="entry name" value="ABC2_membrane_7"/>
    <property type="match status" value="1"/>
</dbReference>
<dbReference type="GO" id="GO:0140359">
    <property type="term" value="F:ABC-type transporter activity"/>
    <property type="evidence" value="ECO:0007669"/>
    <property type="project" value="InterPro"/>
</dbReference>
<proteinExistence type="inferred from homology"/>
<comment type="caution">
    <text evidence="12">The sequence shown here is derived from an EMBL/GenBank/DDBJ whole genome shotgun (WGS) entry which is preliminary data.</text>
</comment>
<dbReference type="PANTHER" id="PTHR48041">
    <property type="entry name" value="ABC TRANSPORTER G FAMILY MEMBER 28"/>
    <property type="match status" value="1"/>
</dbReference>
<keyword evidence="4 10" id="KW-0812">Transmembrane</keyword>
<feature type="transmembrane region" description="Helical" evidence="10">
    <location>
        <begin position="618"/>
        <end position="640"/>
    </location>
</feature>
<evidence type="ECO:0000256" key="1">
    <source>
        <dbReference type="ARBA" id="ARBA00004141"/>
    </source>
</evidence>
<keyword evidence="8 10" id="KW-0472">Membrane</keyword>
<evidence type="ECO:0000256" key="3">
    <source>
        <dbReference type="ARBA" id="ARBA00022448"/>
    </source>
</evidence>
<evidence type="ECO:0000256" key="5">
    <source>
        <dbReference type="ARBA" id="ARBA00022741"/>
    </source>
</evidence>
<keyword evidence="7 10" id="KW-1133">Transmembrane helix</keyword>
<keyword evidence="13" id="KW-1185">Reference proteome</keyword>
<dbReference type="SUPFAM" id="SSF52540">
    <property type="entry name" value="P-loop containing nucleoside triphosphate hydrolases"/>
    <property type="match status" value="1"/>
</dbReference>
<evidence type="ECO:0000256" key="10">
    <source>
        <dbReference type="SAM" id="Phobius"/>
    </source>
</evidence>
<dbReference type="SMART" id="SM00382">
    <property type="entry name" value="AAA"/>
    <property type="match status" value="1"/>
</dbReference>
<dbReference type="InterPro" id="IPR003439">
    <property type="entry name" value="ABC_transporter-like_ATP-bd"/>
</dbReference>
<evidence type="ECO:0000313" key="13">
    <source>
        <dbReference type="Proteomes" id="UP001195483"/>
    </source>
</evidence>
<dbReference type="Pfam" id="PF01061">
    <property type="entry name" value="ABC2_membrane"/>
    <property type="match status" value="1"/>
</dbReference>
<dbReference type="EMBL" id="JAEAOA010001915">
    <property type="protein sequence ID" value="KAK3581689.1"/>
    <property type="molecule type" value="Genomic_DNA"/>
</dbReference>
<feature type="transmembrane region" description="Helical" evidence="10">
    <location>
        <begin position="511"/>
        <end position="532"/>
    </location>
</feature>
<feature type="domain" description="ABC transporter" evidence="11">
    <location>
        <begin position="59"/>
        <end position="299"/>
    </location>
</feature>
<evidence type="ECO:0000256" key="4">
    <source>
        <dbReference type="ARBA" id="ARBA00022692"/>
    </source>
</evidence>
<feature type="transmembrane region" description="Helical" evidence="10">
    <location>
        <begin position="482"/>
        <end position="499"/>
    </location>
</feature>
<dbReference type="FunFam" id="3.40.50.300:FF:000891">
    <property type="entry name" value="ATP-binding cassette sub-family G member"/>
    <property type="match status" value="1"/>
</dbReference>
<gene>
    <name evidence="12" type="ORF">CHS0354_032409</name>
</gene>
<dbReference type="Gene3D" id="3.40.50.300">
    <property type="entry name" value="P-loop containing nucleotide triphosphate hydrolases"/>
    <property type="match status" value="1"/>
</dbReference>
<accession>A0AAE0RYB3</accession>
<evidence type="ECO:0000313" key="12">
    <source>
        <dbReference type="EMBL" id="KAK3581689.1"/>
    </source>
</evidence>
<feature type="region of interest" description="Disordered" evidence="9">
    <location>
        <begin position="15"/>
        <end position="51"/>
    </location>
</feature>
<protein>
    <recommendedName>
        <fullName evidence="11">ABC transporter domain-containing protein</fullName>
    </recommendedName>
</protein>
<feature type="transmembrane region" description="Helical" evidence="10">
    <location>
        <begin position="701"/>
        <end position="723"/>
    </location>
</feature>
<dbReference type="InterPro" id="IPR017871">
    <property type="entry name" value="ABC_transporter-like_CS"/>
</dbReference>
<name>A0AAE0RYB3_9BIVA</name>
<keyword evidence="6" id="KW-0067">ATP-binding</keyword>
<evidence type="ECO:0000256" key="9">
    <source>
        <dbReference type="SAM" id="MobiDB-lite"/>
    </source>
</evidence>
<dbReference type="InterPro" id="IPR027417">
    <property type="entry name" value="P-loop_NTPase"/>
</dbReference>
<keyword evidence="3" id="KW-0813">Transport</keyword>
<evidence type="ECO:0000256" key="6">
    <source>
        <dbReference type="ARBA" id="ARBA00022840"/>
    </source>
</evidence>
<dbReference type="InterPro" id="IPR050352">
    <property type="entry name" value="ABCG_transporters"/>
</dbReference>
<comment type="similarity">
    <text evidence="2">Belongs to the ABC transporter superfamily. ABCG family. Eye pigment precursor importer (TC 3.A.1.204) subfamily.</text>
</comment>
<dbReference type="GO" id="GO:0005524">
    <property type="term" value="F:ATP binding"/>
    <property type="evidence" value="ECO:0007669"/>
    <property type="project" value="UniProtKB-KW"/>
</dbReference>
<feature type="transmembrane region" description="Helical" evidence="10">
    <location>
        <begin position="589"/>
        <end position="612"/>
    </location>
</feature>
<dbReference type="InterPro" id="IPR003593">
    <property type="entry name" value="AAA+_ATPase"/>
</dbReference>
<dbReference type="GO" id="GO:0016887">
    <property type="term" value="F:ATP hydrolysis activity"/>
    <property type="evidence" value="ECO:0007669"/>
    <property type="project" value="InterPro"/>
</dbReference>
<reference evidence="12" key="3">
    <citation type="submission" date="2023-05" db="EMBL/GenBank/DDBJ databases">
        <authorList>
            <person name="Smith C.H."/>
        </authorList>
    </citation>
    <scope>NUCLEOTIDE SEQUENCE</scope>
    <source>
        <strain evidence="12">CHS0354</strain>
        <tissue evidence="12">Mantle</tissue>
    </source>
</reference>
<organism evidence="12 13">
    <name type="scientific">Potamilus streckersoni</name>
    <dbReference type="NCBI Taxonomy" id="2493646"/>
    <lineage>
        <taxon>Eukaryota</taxon>
        <taxon>Metazoa</taxon>
        <taxon>Spiralia</taxon>
        <taxon>Lophotrochozoa</taxon>
        <taxon>Mollusca</taxon>
        <taxon>Bivalvia</taxon>
        <taxon>Autobranchia</taxon>
        <taxon>Heteroconchia</taxon>
        <taxon>Palaeoheterodonta</taxon>
        <taxon>Unionida</taxon>
        <taxon>Unionoidea</taxon>
        <taxon>Unionidae</taxon>
        <taxon>Ambleminae</taxon>
        <taxon>Lampsilini</taxon>
        <taxon>Potamilus</taxon>
    </lineage>
</organism>
<dbReference type="InterPro" id="IPR043926">
    <property type="entry name" value="ABCG_dom"/>
</dbReference>
<sequence>MAELLSVQVHIPLQPDIYHQRSSPRRSGDSSPRDSNSQNGTEQGDKFFNLPSSRKGVDIEFKDLNYIVKEGGRHKGKKDILKNISGKFKSGELTAIMGPSGAGKSSLMNILAGYRTKNVTGDIFVKGKERDLRSFRKYSCYIMQDDHLLPHLSVEESMMCSANLKLTEHMSYEDKRNLVDEILDTLSLMETKQTRTSNLSGGQRKRLSIALELVNNPPIMFFDEPTSGLDSASCFQCVSLLKTLAAGGRAIICTIHQPSAKLFEMFDHLYMLVEGQCIYRGPLNSLLPYCRSQELHCPPYHNPADYVMEVAVGEYGEDKIHKLIKAVEIGECDRQLQLIARQGQSISRQNSHISHNSLQSQVSCNANHVNCNIPATTPEECDGYHTCGDPMLEERRSLMLEQNRQGCVNGHVPGDEHLRVPNGSCLPCQNRSKSTEPSFMEDLLGEQECHTFATSCFTQFRILFIRTFMSIMRDTTLTRLRLIAHLTVGILIGLLYLGIGNEATKVLNNAGCLFFCMLFLMFSALMPTVLTFPLEMTVCVREHLNYWYSLRAYYLAKTMADMPFQIIFPLVYGSIVYWMTSQPNDFLRFVMFLTLATQTSLVAQSLGLLIGAATSLQVAVFLGPVTAIPLLLFSGFFVNFDTIPSYLQWLSYVSYIRYSFEGVLQAIYGFDRENLVCELKDCNYSKAKDILSTLDVENAEFYIDFIVLCVFFVILRVSCYFVLRWRVKAQR</sequence>
<evidence type="ECO:0000259" key="11">
    <source>
        <dbReference type="PROSITE" id="PS50893"/>
    </source>
</evidence>
<reference evidence="12" key="2">
    <citation type="journal article" date="2021" name="Genome Biol. Evol.">
        <title>Developing a high-quality reference genome for a parasitic bivalve with doubly uniparental inheritance (Bivalvia: Unionida).</title>
        <authorList>
            <person name="Smith C.H."/>
        </authorList>
    </citation>
    <scope>NUCLEOTIDE SEQUENCE</scope>
    <source>
        <strain evidence="12">CHS0354</strain>
        <tissue evidence="12">Mantle</tissue>
    </source>
</reference>
<comment type="subcellular location">
    <subcellularLocation>
        <location evidence="1">Membrane</location>
        <topology evidence="1">Multi-pass membrane protein</topology>
    </subcellularLocation>
</comment>
<dbReference type="GO" id="GO:0005886">
    <property type="term" value="C:plasma membrane"/>
    <property type="evidence" value="ECO:0007669"/>
    <property type="project" value="TreeGrafter"/>
</dbReference>
<dbReference type="PROSITE" id="PS00211">
    <property type="entry name" value="ABC_TRANSPORTER_1"/>
    <property type="match status" value="1"/>
</dbReference>
<evidence type="ECO:0000256" key="2">
    <source>
        <dbReference type="ARBA" id="ARBA00005814"/>
    </source>
</evidence>
<dbReference type="CDD" id="cd03213">
    <property type="entry name" value="ABCG_EPDR"/>
    <property type="match status" value="1"/>
</dbReference>
<dbReference type="Proteomes" id="UP001195483">
    <property type="component" value="Unassembled WGS sequence"/>
</dbReference>
<reference evidence="12" key="1">
    <citation type="journal article" date="2021" name="Genome Biol. Evol.">
        <title>A High-Quality Reference Genome for a Parasitic Bivalve with Doubly Uniparental Inheritance (Bivalvia: Unionida).</title>
        <authorList>
            <person name="Smith C.H."/>
        </authorList>
    </citation>
    <scope>NUCLEOTIDE SEQUENCE</scope>
    <source>
        <strain evidence="12">CHS0354</strain>
    </source>
</reference>
<dbReference type="AlphaFoldDB" id="A0AAE0RYB3"/>
<dbReference type="PROSITE" id="PS50893">
    <property type="entry name" value="ABC_TRANSPORTER_2"/>
    <property type="match status" value="1"/>
</dbReference>
<keyword evidence="5" id="KW-0547">Nucleotide-binding</keyword>